<comment type="caution">
    <text evidence="3">The sequence shown here is derived from an EMBL/GenBank/DDBJ whole genome shotgun (WGS) entry which is preliminary data.</text>
</comment>
<evidence type="ECO:0000313" key="3">
    <source>
        <dbReference type="EMBL" id="KAF8466051.1"/>
    </source>
</evidence>
<dbReference type="Proteomes" id="UP000759537">
    <property type="component" value="Unassembled WGS sequence"/>
</dbReference>
<proteinExistence type="predicted"/>
<feature type="chain" id="PRO_5040427193" description="Secreted protein" evidence="2">
    <location>
        <begin position="24"/>
        <end position="90"/>
    </location>
</feature>
<name>A0A9P5MKZ5_9AGAM</name>
<feature type="compositionally biased region" description="Polar residues" evidence="1">
    <location>
        <begin position="24"/>
        <end position="34"/>
    </location>
</feature>
<keyword evidence="2" id="KW-0732">Signal</keyword>
<feature type="compositionally biased region" description="Polar residues" evidence="1">
    <location>
        <begin position="48"/>
        <end position="59"/>
    </location>
</feature>
<reference evidence="3" key="1">
    <citation type="submission" date="2019-10" db="EMBL/GenBank/DDBJ databases">
        <authorList>
            <consortium name="DOE Joint Genome Institute"/>
            <person name="Kuo A."/>
            <person name="Miyauchi S."/>
            <person name="Kiss E."/>
            <person name="Drula E."/>
            <person name="Kohler A."/>
            <person name="Sanchez-Garcia M."/>
            <person name="Andreopoulos B."/>
            <person name="Barry K.W."/>
            <person name="Bonito G."/>
            <person name="Buee M."/>
            <person name="Carver A."/>
            <person name="Chen C."/>
            <person name="Cichocki N."/>
            <person name="Clum A."/>
            <person name="Culley D."/>
            <person name="Crous P.W."/>
            <person name="Fauchery L."/>
            <person name="Girlanda M."/>
            <person name="Hayes R."/>
            <person name="Keri Z."/>
            <person name="LaButti K."/>
            <person name="Lipzen A."/>
            <person name="Lombard V."/>
            <person name="Magnuson J."/>
            <person name="Maillard F."/>
            <person name="Morin E."/>
            <person name="Murat C."/>
            <person name="Nolan M."/>
            <person name="Ohm R."/>
            <person name="Pangilinan J."/>
            <person name="Pereira M."/>
            <person name="Perotto S."/>
            <person name="Peter M."/>
            <person name="Riley R."/>
            <person name="Sitrit Y."/>
            <person name="Stielow B."/>
            <person name="Szollosi G."/>
            <person name="Zifcakova L."/>
            <person name="Stursova M."/>
            <person name="Spatafora J.W."/>
            <person name="Tedersoo L."/>
            <person name="Vaario L.-M."/>
            <person name="Yamada A."/>
            <person name="Yan M."/>
            <person name="Wang P."/>
            <person name="Xu J."/>
            <person name="Bruns T."/>
            <person name="Baldrian P."/>
            <person name="Vilgalys R."/>
            <person name="Henrissat B."/>
            <person name="Grigoriev I.V."/>
            <person name="Hibbett D."/>
            <person name="Nagy L.G."/>
            <person name="Martin F.M."/>
        </authorList>
    </citation>
    <scope>NUCLEOTIDE SEQUENCE</scope>
    <source>
        <strain evidence="3">Prilba</strain>
    </source>
</reference>
<feature type="region of interest" description="Disordered" evidence="1">
    <location>
        <begin position="24"/>
        <end position="75"/>
    </location>
</feature>
<evidence type="ECO:0000256" key="2">
    <source>
        <dbReference type="SAM" id="SignalP"/>
    </source>
</evidence>
<evidence type="ECO:0000313" key="4">
    <source>
        <dbReference type="Proteomes" id="UP000759537"/>
    </source>
</evidence>
<reference evidence="3" key="2">
    <citation type="journal article" date="2020" name="Nat. Commun.">
        <title>Large-scale genome sequencing of mycorrhizal fungi provides insights into the early evolution of symbiotic traits.</title>
        <authorList>
            <person name="Miyauchi S."/>
            <person name="Kiss E."/>
            <person name="Kuo A."/>
            <person name="Drula E."/>
            <person name="Kohler A."/>
            <person name="Sanchez-Garcia M."/>
            <person name="Morin E."/>
            <person name="Andreopoulos B."/>
            <person name="Barry K.W."/>
            <person name="Bonito G."/>
            <person name="Buee M."/>
            <person name="Carver A."/>
            <person name="Chen C."/>
            <person name="Cichocki N."/>
            <person name="Clum A."/>
            <person name="Culley D."/>
            <person name="Crous P.W."/>
            <person name="Fauchery L."/>
            <person name="Girlanda M."/>
            <person name="Hayes R.D."/>
            <person name="Keri Z."/>
            <person name="LaButti K."/>
            <person name="Lipzen A."/>
            <person name="Lombard V."/>
            <person name="Magnuson J."/>
            <person name="Maillard F."/>
            <person name="Murat C."/>
            <person name="Nolan M."/>
            <person name="Ohm R.A."/>
            <person name="Pangilinan J."/>
            <person name="Pereira M.F."/>
            <person name="Perotto S."/>
            <person name="Peter M."/>
            <person name="Pfister S."/>
            <person name="Riley R."/>
            <person name="Sitrit Y."/>
            <person name="Stielow J.B."/>
            <person name="Szollosi G."/>
            <person name="Zifcakova L."/>
            <person name="Stursova M."/>
            <person name="Spatafora J.W."/>
            <person name="Tedersoo L."/>
            <person name="Vaario L.M."/>
            <person name="Yamada A."/>
            <person name="Yan M."/>
            <person name="Wang P."/>
            <person name="Xu J."/>
            <person name="Bruns T."/>
            <person name="Baldrian P."/>
            <person name="Vilgalys R."/>
            <person name="Dunand C."/>
            <person name="Henrissat B."/>
            <person name="Grigoriev I.V."/>
            <person name="Hibbett D."/>
            <person name="Nagy L.G."/>
            <person name="Martin F.M."/>
        </authorList>
    </citation>
    <scope>NUCLEOTIDE SEQUENCE</scope>
    <source>
        <strain evidence="3">Prilba</strain>
    </source>
</reference>
<dbReference type="AlphaFoldDB" id="A0A9P5MKZ5"/>
<protein>
    <recommendedName>
        <fullName evidence="5">Secreted protein</fullName>
    </recommendedName>
</protein>
<evidence type="ECO:0008006" key="5">
    <source>
        <dbReference type="Google" id="ProtNLM"/>
    </source>
</evidence>
<sequence>MMKVHRVRTCVCLLVTAVPPASSRLKQASQGTIPSDSFHVGSSSDSSTLLWNNTGTNTEPRFEGPRTSNASRMIRRRSRAICSTSYASPY</sequence>
<keyword evidence="4" id="KW-1185">Reference proteome</keyword>
<dbReference type="EMBL" id="WHVB01000043">
    <property type="protein sequence ID" value="KAF8466051.1"/>
    <property type="molecule type" value="Genomic_DNA"/>
</dbReference>
<accession>A0A9P5MKZ5</accession>
<evidence type="ECO:0000256" key="1">
    <source>
        <dbReference type="SAM" id="MobiDB-lite"/>
    </source>
</evidence>
<gene>
    <name evidence="3" type="ORF">DFH94DRAFT_346577</name>
</gene>
<feature type="signal peptide" evidence="2">
    <location>
        <begin position="1"/>
        <end position="23"/>
    </location>
</feature>
<feature type="compositionally biased region" description="Low complexity" evidence="1">
    <location>
        <begin position="35"/>
        <end position="47"/>
    </location>
</feature>
<organism evidence="3 4">
    <name type="scientific">Russula ochroleuca</name>
    <dbReference type="NCBI Taxonomy" id="152965"/>
    <lineage>
        <taxon>Eukaryota</taxon>
        <taxon>Fungi</taxon>
        <taxon>Dikarya</taxon>
        <taxon>Basidiomycota</taxon>
        <taxon>Agaricomycotina</taxon>
        <taxon>Agaricomycetes</taxon>
        <taxon>Russulales</taxon>
        <taxon>Russulaceae</taxon>
        <taxon>Russula</taxon>
    </lineage>
</organism>